<comment type="subcellular location">
    <subcellularLocation>
        <location evidence="1 6">Nucleus</location>
    </subcellularLocation>
</comment>
<comment type="function">
    <text evidence="6">Transcriptional repressor that regulates multiple aspects of plant growth and development.</text>
</comment>
<keyword evidence="3 6" id="KW-0805">Transcription regulation</keyword>
<dbReference type="InterPro" id="IPR038933">
    <property type="entry name" value="Ovate"/>
</dbReference>
<evidence type="ECO:0000256" key="2">
    <source>
        <dbReference type="ARBA" id="ARBA00022491"/>
    </source>
</evidence>
<evidence type="ECO:0000256" key="5">
    <source>
        <dbReference type="ARBA" id="ARBA00023242"/>
    </source>
</evidence>
<reference evidence="9" key="1">
    <citation type="submission" date="2023-05" db="EMBL/GenBank/DDBJ databases">
        <title>Nepenthes gracilis genome sequencing.</title>
        <authorList>
            <person name="Fukushima K."/>
        </authorList>
    </citation>
    <scope>NUCLEOTIDE SEQUENCE</scope>
    <source>
        <strain evidence="9">SING2019-196</strain>
    </source>
</reference>
<sequence>MSPNKRRILKSLFAAGNLRCGCGRSTLPNVYQPKPKSESAHGKSTDFLYPSSSSSCDKLFGGDEGRGDDNSTTTFSHNIDSSESPAHCSDAENDPNCSRTVSSPTPSCSKISESIAVVKESKDPYLDFRQSMLQMIFEKEIYSREDLQELLTCFLQLNSPSHHDLIIEAFTEIWNGMIFVNSITEPEEFKSRVTKCSTK</sequence>
<dbReference type="GO" id="GO:0005634">
    <property type="term" value="C:nucleus"/>
    <property type="evidence" value="ECO:0007669"/>
    <property type="project" value="UniProtKB-SubCell"/>
</dbReference>
<comment type="caution">
    <text evidence="9">The sequence shown here is derived from an EMBL/GenBank/DDBJ whole genome shotgun (WGS) entry which is preliminary data.</text>
</comment>
<dbReference type="Pfam" id="PF04844">
    <property type="entry name" value="Ovate"/>
    <property type="match status" value="1"/>
</dbReference>
<dbReference type="AlphaFoldDB" id="A0AAD3P3A3"/>
<dbReference type="PANTHER" id="PTHR33057:SF70">
    <property type="entry name" value="TRANSCRIPTION REPRESSOR-RELATED"/>
    <property type="match status" value="1"/>
</dbReference>
<evidence type="ECO:0000256" key="6">
    <source>
        <dbReference type="RuleBase" id="RU367028"/>
    </source>
</evidence>
<protein>
    <recommendedName>
        <fullName evidence="6">Transcription repressor</fullName>
    </recommendedName>
    <alternativeName>
        <fullName evidence="6">Ovate family protein</fullName>
    </alternativeName>
</protein>
<gene>
    <name evidence="9" type="ORF">Nepgr_000262</name>
</gene>
<name>A0AAD3P3A3_NEPGR</name>
<keyword evidence="5 6" id="KW-0539">Nucleus</keyword>
<dbReference type="PANTHER" id="PTHR33057">
    <property type="entry name" value="TRANSCRIPTION REPRESSOR OFP7-RELATED"/>
    <property type="match status" value="1"/>
</dbReference>
<evidence type="ECO:0000313" key="9">
    <source>
        <dbReference type="EMBL" id="GMG98422.1"/>
    </source>
</evidence>
<dbReference type="EMBL" id="BSYO01000001">
    <property type="protein sequence ID" value="GMG98422.1"/>
    <property type="molecule type" value="Genomic_DNA"/>
</dbReference>
<feature type="compositionally biased region" description="Basic and acidic residues" evidence="7">
    <location>
        <begin position="60"/>
        <end position="69"/>
    </location>
</feature>
<feature type="compositionally biased region" description="Basic and acidic residues" evidence="7">
    <location>
        <begin position="35"/>
        <end position="44"/>
    </location>
</feature>
<evidence type="ECO:0000313" key="10">
    <source>
        <dbReference type="Proteomes" id="UP001279734"/>
    </source>
</evidence>
<dbReference type="InterPro" id="IPR006458">
    <property type="entry name" value="Ovate_C"/>
</dbReference>
<feature type="domain" description="OVATE" evidence="8">
    <location>
        <begin position="117"/>
        <end position="176"/>
    </location>
</feature>
<dbReference type="GO" id="GO:0045892">
    <property type="term" value="P:negative regulation of DNA-templated transcription"/>
    <property type="evidence" value="ECO:0007669"/>
    <property type="project" value="UniProtKB-UniRule"/>
</dbReference>
<dbReference type="PROSITE" id="PS51754">
    <property type="entry name" value="OVATE"/>
    <property type="match status" value="1"/>
</dbReference>
<dbReference type="Proteomes" id="UP001279734">
    <property type="component" value="Unassembled WGS sequence"/>
</dbReference>
<accession>A0AAD3P3A3</accession>
<organism evidence="9 10">
    <name type="scientific">Nepenthes gracilis</name>
    <name type="common">Slender pitcher plant</name>
    <dbReference type="NCBI Taxonomy" id="150966"/>
    <lineage>
        <taxon>Eukaryota</taxon>
        <taxon>Viridiplantae</taxon>
        <taxon>Streptophyta</taxon>
        <taxon>Embryophyta</taxon>
        <taxon>Tracheophyta</taxon>
        <taxon>Spermatophyta</taxon>
        <taxon>Magnoliopsida</taxon>
        <taxon>eudicotyledons</taxon>
        <taxon>Gunneridae</taxon>
        <taxon>Pentapetalae</taxon>
        <taxon>Caryophyllales</taxon>
        <taxon>Nepenthaceae</taxon>
        <taxon>Nepenthes</taxon>
    </lineage>
</organism>
<proteinExistence type="predicted"/>
<feature type="region of interest" description="Disordered" evidence="7">
    <location>
        <begin position="31"/>
        <end position="104"/>
    </location>
</feature>
<keyword evidence="2 6" id="KW-0678">Repressor</keyword>
<evidence type="ECO:0000256" key="1">
    <source>
        <dbReference type="ARBA" id="ARBA00004123"/>
    </source>
</evidence>
<feature type="compositionally biased region" description="Polar residues" evidence="7">
    <location>
        <begin position="70"/>
        <end position="84"/>
    </location>
</feature>
<evidence type="ECO:0000256" key="7">
    <source>
        <dbReference type="SAM" id="MobiDB-lite"/>
    </source>
</evidence>
<keyword evidence="10" id="KW-1185">Reference proteome</keyword>
<evidence type="ECO:0000256" key="4">
    <source>
        <dbReference type="ARBA" id="ARBA00023163"/>
    </source>
</evidence>
<evidence type="ECO:0000256" key="3">
    <source>
        <dbReference type="ARBA" id="ARBA00023015"/>
    </source>
</evidence>
<evidence type="ECO:0000259" key="8">
    <source>
        <dbReference type="PROSITE" id="PS51754"/>
    </source>
</evidence>
<feature type="compositionally biased region" description="Polar residues" evidence="7">
    <location>
        <begin position="95"/>
        <end position="104"/>
    </location>
</feature>
<dbReference type="NCBIfam" id="TIGR01568">
    <property type="entry name" value="A_thal_3678"/>
    <property type="match status" value="1"/>
</dbReference>
<keyword evidence="4 6" id="KW-0804">Transcription</keyword>